<dbReference type="Pfam" id="PF11807">
    <property type="entry name" value="UstYa"/>
    <property type="match status" value="1"/>
</dbReference>
<feature type="transmembrane region" description="Helical" evidence="3">
    <location>
        <begin position="15"/>
        <end position="35"/>
    </location>
</feature>
<dbReference type="Proteomes" id="UP001610432">
    <property type="component" value="Unassembled WGS sequence"/>
</dbReference>
<keyword evidence="3" id="KW-1133">Transmembrane helix</keyword>
<keyword evidence="3" id="KW-0472">Membrane</keyword>
<keyword evidence="3" id="KW-0812">Transmembrane</keyword>
<comment type="caution">
    <text evidence="4">The sequence shown here is derived from an EMBL/GenBank/DDBJ whole genome shotgun (WGS) entry which is preliminary data.</text>
</comment>
<comment type="pathway">
    <text evidence="1">Mycotoxin biosynthesis.</text>
</comment>
<name>A0ABR4M072_9EURO</name>
<comment type="similarity">
    <text evidence="2">Belongs to the ustYa family.</text>
</comment>
<evidence type="ECO:0000256" key="3">
    <source>
        <dbReference type="SAM" id="Phobius"/>
    </source>
</evidence>
<evidence type="ECO:0000256" key="1">
    <source>
        <dbReference type="ARBA" id="ARBA00004685"/>
    </source>
</evidence>
<dbReference type="GeneID" id="98147442"/>
<dbReference type="PANTHER" id="PTHR33365">
    <property type="entry name" value="YALI0B05434P"/>
    <property type="match status" value="1"/>
</dbReference>
<evidence type="ECO:0000313" key="5">
    <source>
        <dbReference type="Proteomes" id="UP001610432"/>
    </source>
</evidence>
<gene>
    <name evidence="4" type="ORF">BJX67DRAFT_378582</name>
</gene>
<accession>A0ABR4M072</accession>
<evidence type="ECO:0000256" key="2">
    <source>
        <dbReference type="ARBA" id="ARBA00035112"/>
    </source>
</evidence>
<proteinExistence type="inferred from homology"/>
<keyword evidence="5" id="KW-1185">Reference proteome</keyword>
<dbReference type="PANTHER" id="PTHR33365:SF4">
    <property type="entry name" value="CYCLOCHLOROTINE BIOSYNTHESIS PROTEIN O"/>
    <property type="match status" value="1"/>
</dbReference>
<dbReference type="RefSeq" id="XP_070889011.1">
    <property type="nucleotide sequence ID" value="XM_071032370.1"/>
</dbReference>
<organism evidence="4 5">
    <name type="scientific">Aspergillus lucknowensis</name>
    <dbReference type="NCBI Taxonomy" id="176173"/>
    <lineage>
        <taxon>Eukaryota</taxon>
        <taxon>Fungi</taxon>
        <taxon>Dikarya</taxon>
        <taxon>Ascomycota</taxon>
        <taxon>Pezizomycotina</taxon>
        <taxon>Eurotiomycetes</taxon>
        <taxon>Eurotiomycetidae</taxon>
        <taxon>Eurotiales</taxon>
        <taxon>Aspergillaceae</taxon>
        <taxon>Aspergillus</taxon>
        <taxon>Aspergillus subgen. Nidulantes</taxon>
    </lineage>
</organism>
<reference evidence="4 5" key="1">
    <citation type="submission" date="2024-07" db="EMBL/GenBank/DDBJ databases">
        <title>Section-level genome sequencing and comparative genomics of Aspergillus sections Usti and Cavernicolus.</title>
        <authorList>
            <consortium name="Lawrence Berkeley National Laboratory"/>
            <person name="Nybo J.L."/>
            <person name="Vesth T.C."/>
            <person name="Theobald S."/>
            <person name="Frisvad J.C."/>
            <person name="Larsen T.O."/>
            <person name="Kjaerboelling I."/>
            <person name="Rothschild-Mancinelli K."/>
            <person name="Lyhne E.K."/>
            <person name="Kogle M.E."/>
            <person name="Barry K."/>
            <person name="Clum A."/>
            <person name="Na H."/>
            <person name="Ledsgaard L."/>
            <person name="Lin J."/>
            <person name="Lipzen A."/>
            <person name="Kuo A."/>
            <person name="Riley R."/>
            <person name="Mondo S."/>
            <person name="Labutti K."/>
            <person name="Haridas S."/>
            <person name="Pangalinan J."/>
            <person name="Salamov A.A."/>
            <person name="Simmons B.A."/>
            <person name="Magnuson J.K."/>
            <person name="Chen J."/>
            <person name="Drula E."/>
            <person name="Henrissat B."/>
            <person name="Wiebenga A."/>
            <person name="Lubbers R.J."/>
            <person name="Gomes A.C."/>
            <person name="Macurrencykelacurrency M.R."/>
            <person name="Stajich J."/>
            <person name="Grigoriev I.V."/>
            <person name="Mortensen U.H."/>
            <person name="De Vries R.P."/>
            <person name="Baker S.E."/>
            <person name="Andersen M.R."/>
        </authorList>
    </citation>
    <scope>NUCLEOTIDE SEQUENCE [LARGE SCALE GENOMIC DNA]</scope>
    <source>
        <strain evidence="4 5">CBS 449.75</strain>
    </source>
</reference>
<protein>
    <submittedName>
        <fullName evidence="4">Uncharacterized protein</fullName>
    </submittedName>
</protein>
<dbReference type="InterPro" id="IPR021765">
    <property type="entry name" value="UstYa-like"/>
</dbReference>
<evidence type="ECO:0000313" key="4">
    <source>
        <dbReference type="EMBL" id="KAL2870032.1"/>
    </source>
</evidence>
<sequence>MSKHTNTSSSLSPTIHITILTIATLLILSLLILIIGPSRILSDSSANNCPQIYITSTPHPSQAPASTTTDKPWNRVQHRIYNDSKELETIHKTPETPETWETLLIPPAGGGIRVDEATIDHLDDYPEIKARNGAKVGLGIAMMHQLHCLIVLRGLIFKENSVDAVNSTSDPHMLGDKAKDEDHWSHCFDYIAQALLCAADDTLEKPKKVVQDGDAWWHVDGVGAVHQCKDPRPLWEMSMRTEVEPADMSRWREGTGAREYFADELKEGYRYDIPDVYDLGLLGS</sequence>
<dbReference type="EMBL" id="JBFXLQ010000007">
    <property type="protein sequence ID" value="KAL2870032.1"/>
    <property type="molecule type" value="Genomic_DNA"/>
</dbReference>